<accession>A0AAE0FQ51</accession>
<dbReference type="Proteomes" id="UP001190700">
    <property type="component" value="Unassembled WGS sequence"/>
</dbReference>
<dbReference type="EC" id="1.4.3.4" evidence="2"/>
<sequence length="451" mass="50395">MSVFMTSAHRTGSGTPEHPMVIVIGLGIGGMQIADLVSEEKGMTVCGIEGSADVGGLIVTKEGHNMGPSYHLERHTHLNNLLTKNNAECGCFEELDPNSTIFYSTLRGEDAVVHAAEYAAATQILKDLAGKMEHEALKNVANEGQIKILREAVPWYREMADYEIKRQDSALQRKKCFCGDYRKALVTPLHARLKNKQQRVRLHFNKEVDTIDKTDQGWIVRSKTDKYECAYLVVAAPVAALQKFKLGEKVPSAVKQYIAYLNETITPKASMRVFVKLKNPTLAAKAREAAGEMLKTHGVSYLHVLTTVAEFQRVSPLWSMIFEPQATDDCYNFLLAYCDSDAAAQLNENIKFYDDLLRTVLVESFGIPEDETIDAIDADYIDYHSPNAYHVWDPKTDLSKHIEYRDGISTDHRIFFVGEAYDPTFSAWIEGALNTACATANVIKKLNTCIN</sequence>
<dbReference type="Pfam" id="PF01593">
    <property type="entry name" value="Amino_oxidase"/>
    <property type="match status" value="1"/>
</dbReference>
<keyword evidence="6" id="KW-1185">Reference proteome</keyword>
<comment type="catalytic activity">
    <reaction evidence="3">
        <text>a secondary aliphatic amine + O2 + H2O = a primary amine + an aldehyde + H2O2</text>
        <dbReference type="Rhea" id="RHEA:26414"/>
        <dbReference type="ChEBI" id="CHEBI:15377"/>
        <dbReference type="ChEBI" id="CHEBI:15379"/>
        <dbReference type="ChEBI" id="CHEBI:16240"/>
        <dbReference type="ChEBI" id="CHEBI:17478"/>
        <dbReference type="ChEBI" id="CHEBI:58855"/>
        <dbReference type="ChEBI" id="CHEBI:65296"/>
        <dbReference type="EC" id="1.4.3.4"/>
    </reaction>
</comment>
<name>A0AAE0FQ51_9CHLO</name>
<evidence type="ECO:0000313" key="5">
    <source>
        <dbReference type="EMBL" id="KAK3263668.1"/>
    </source>
</evidence>
<evidence type="ECO:0000313" key="6">
    <source>
        <dbReference type="Proteomes" id="UP001190700"/>
    </source>
</evidence>
<dbReference type="GO" id="GO:0097621">
    <property type="term" value="F:monoamine oxidase activity"/>
    <property type="evidence" value="ECO:0007669"/>
    <property type="project" value="UniProtKB-EC"/>
</dbReference>
<proteinExistence type="inferred from homology"/>
<dbReference type="InterPro" id="IPR036188">
    <property type="entry name" value="FAD/NAD-bd_sf"/>
</dbReference>
<feature type="domain" description="Amine oxidase" evidence="4">
    <location>
        <begin position="189"/>
        <end position="443"/>
    </location>
</feature>
<evidence type="ECO:0000256" key="3">
    <source>
        <dbReference type="ARBA" id="ARBA00048448"/>
    </source>
</evidence>
<organism evidence="5 6">
    <name type="scientific">Cymbomonas tetramitiformis</name>
    <dbReference type="NCBI Taxonomy" id="36881"/>
    <lineage>
        <taxon>Eukaryota</taxon>
        <taxon>Viridiplantae</taxon>
        <taxon>Chlorophyta</taxon>
        <taxon>Pyramimonadophyceae</taxon>
        <taxon>Pyramimonadales</taxon>
        <taxon>Pyramimonadaceae</taxon>
        <taxon>Cymbomonas</taxon>
    </lineage>
</organism>
<dbReference type="InterPro" id="IPR002937">
    <property type="entry name" value="Amino_oxidase"/>
</dbReference>
<dbReference type="InterPro" id="IPR050703">
    <property type="entry name" value="Flavin_MAO"/>
</dbReference>
<evidence type="ECO:0000256" key="1">
    <source>
        <dbReference type="ARBA" id="ARBA00005995"/>
    </source>
</evidence>
<protein>
    <recommendedName>
        <fullName evidence="2">monoamine oxidase</fullName>
        <ecNumber evidence="2">1.4.3.4</ecNumber>
    </recommendedName>
</protein>
<dbReference type="Gene3D" id="3.50.50.60">
    <property type="entry name" value="FAD/NAD(P)-binding domain"/>
    <property type="match status" value="1"/>
</dbReference>
<dbReference type="PANTHER" id="PTHR43563">
    <property type="entry name" value="AMINE OXIDASE"/>
    <property type="match status" value="1"/>
</dbReference>
<dbReference type="PANTHER" id="PTHR43563:SF1">
    <property type="entry name" value="AMINE OXIDASE [FLAVIN-CONTAINING] B"/>
    <property type="match status" value="1"/>
</dbReference>
<reference evidence="5 6" key="1">
    <citation type="journal article" date="2015" name="Genome Biol. Evol.">
        <title>Comparative Genomics of a Bacterivorous Green Alga Reveals Evolutionary Causalities and Consequences of Phago-Mixotrophic Mode of Nutrition.</title>
        <authorList>
            <person name="Burns J.A."/>
            <person name="Paasch A."/>
            <person name="Narechania A."/>
            <person name="Kim E."/>
        </authorList>
    </citation>
    <scope>NUCLEOTIDE SEQUENCE [LARGE SCALE GENOMIC DNA]</scope>
    <source>
        <strain evidence="5 6">PLY_AMNH</strain>
    </source>
</reference>
<dbReference type="SUPFAM" id="SSF51905">
    <property type="entry name" value="FAD/NAD(P)-binding domain"/>
    <property type="match status" value="1"/>
</dbReference>
<evidence type="ECO:0000256" key="2">
    <source>
        <dbReference type="ARBA" id="ARBA00012804"/>
    </source>
</evidence>
<dbReference type="EMBL" id="LGRX02015171">
    <property type="protein sequence ID" value="KAK3263668.1"/>
    <property type="molecule type" value="Genomic_DNA"/>
</dbReference>
<gene>
    <name evidence="5" type="ORF">CYMTET_27554</name>
</gene>
<comment type="caution">
    <text evidence="5">The sequence shown here is derived from an EMBL/GenBank/DDBJ whole genome shotgun (WGS) entry which is preliminary data.</text>
</comment>
<dbReference type="AlphaFoldDB" id="A0AAE0FQ51"/>
<comment type="similarity">
    <text evidence="1">Belongs to the flavin monoamine oxidase family.</text>
</comment>
<evidence type="ECO:0000259" key="4">
    <source>
        <dbReference type="Pfam" id="PF01593"/>
    </source>
</evidence>